<dbReference type="EMBL" id="JANSHE010001373">
    <property type="protein sequence ID" value="KAJ3003001.1"/>
    <property type="molecule type" value="Genomic_DNA"/>
</dbReference>
<comment type="caution">
    <text evidence="1">The sequence shown here is derived from an EMBL/GenBank/DDBJ whole genome shotgun (WGS) entry which is preliminary data.</text>
</comment>
<keyword evidence="2" id="KW-1185">Reference proteome</keyword>
<organism evidence="1 2">
    <name type="scientific">Trametes sanguinea</name>
    <dbReference type="NCBI Taxonomy" id="158606"/>
    <lineage>
        <taxon>Eukaryota</taxon>
        <taxon>Fungi</taxon>
        <taxon>Dikarya</taxon>
        <taxon>Basidiomycota</taxon>
        <taxon>Agaricomycotina</taxon>
        <taxon>Agaricomycetes</taxon>
        <taxon>Polyporales</taxon>
        <taxon>Polyporaceae</taxon>
        <taxon>Trametes</taxon>
    </lineage>
</organism>
<protein>
    <submittedName>
        <fullName evidence="1">Uncharacterized protein</fullName>
    </submittedName>
</protein>
<dbReference type="Proteomes" id="UP001144978">
    <property type="component" value="Unassembled WGS sequence"/>
</dbReference>
<sequence length="78" mass="8250">MADSAPVQNPAAEQPAPAEGAEAPKGPSKNELKKRAKEEEKARKAAEKAARQAELEAQKAAAEVVCGSRYIVRKSAVH</sequence>
<proteinExistence type="predicted"/>
<accession>A0ACC1PUU4</accession>
<evidence type="ECO:0000313" key="2">
    <source>
        <dbReference type="Proteomes" id="UP001144978"/>
    </source>
</evidence>
<gene>
    <name evidence="1" type="ORF">NUW54_g5535</name>
</gene>
<evidence type="ECO:0000313" key="1">
    <source>
        <dbReference type="EMBL" id="KAJ3003001.1"/>
    </source>
</evidence>
<reference evidence="1" key="1">
    <citation type="submission" date="2022-08" db="EMBL/GenBank/DDBJ databases">
        <title>Genome Sequence of Pycnoporus sanguineus.</title>
        <authorList>
            <person name="Buettner E."/>
        </authorList>
    </citation>
    <scope>NUCLEOTIDE SEQUENCE</scope>
    <source>
        <strain evidence="1">CG-C14</strain>
    </source>
</reference>
<name>A0ACC1PUU4_9APHY</name>